<evidence type="ECO:0000313" key="10">
    <source>
        <dbReference type="EMBL" id="NGY04281.1"/>
    </source>
</evidence>
<dbReference type="CDD" id="cd11045">
    <property type="entry name" value="CYP136-like"/>
    <property type="match status" value="1"/>
</dbReference>
<dbReference type="RefSeq" id="WP_166253195.1">
    <property type="nucleotide sequence ID" value="NZ_JAAMOW010000002.1"/>
</dbReference>
<dbReference type="InterPro" id="IPR017972">
    <property type="entry name" value="Cyt_P450_CS"/>
</dbReference>
<gene>
    <name evidence="10" type="ORF">G7Y85_05865</name>
</gene>
<dbReference type="GO" id="GO:0005506">
    <property type="term" value="F:iron ion binding"/>
    <property type="evidence" value="ECO:0007669"/>
    <property type="project" value="InterPro"/>
</dbReference>
<evidence type="ECO:0000256" key="5">
    <source>
        <dbReference type="ARBA" id="ARBA00023002"/>
    </source>
</evidence>
<evidence type="ECO:0000256" key="3">
    <source>
        <dbReference type="ARBA" id="ARBA00022617"/>
    </source>
</evidence>
<evidence type="ECO:0000256" key="8">
    <source>
        <dbReference type="PIRSR" id="PIRSR602403-1"/>
    </source>
</evidence>
<sequence length="436" mass="49732">MTTASEIPGDRGLPLVGHSFELLLHMDRFVHGRYARYGEVSKGYAFGLDMISLLGPDANQFVFQNRGDLFENSAWEKLIARFFHRGLMLLDFDEHRVHRRIMQGAFTRDALIGYLQVLTPGIAAGLSAWQPRDGFLIFDHLKKLTLDLASEVFIGRKPGAEADALNAAFLATVRAATGIIRFPLPFTRWRAGLEGRRVLEDFFRRELPAKRASTGDDLFTRLCHARTEDGEQFSDDDVVNHMIFVLMAAHDTSTITLSNMVYQLAKHPHWQQRLRDDSRALGTATPDFEQLASLTAMGMVMKEALRLCAPVPGLPRRAARDVDYKGFRIPAGSFVNISPWFTHTSEHFWREPRRFDPERFGSERAEDKEHPFKWVPFGGGAHKCIGLHFGEMEVKAILHQMLLRYRWTVPDGYELQQDFTSLPIPRDRLPVRLEAL</sequence>
<evidence type="ECO:0000256" key="1">
    <source>
        <dbReference type="ARBA" id="ARBA00001971"/>
    </source>
</evidence>
<dbReference type="Gene3D" id="1.10.630.10">
    <property type="entry name" value="Cytochrome P450"/>
    <property type="match status" value="1"/>
</dbReference>
<organism evidence="10 11">
    <name type="scientific">Solimonas terrae</name>
    <dbReference type="NCBI Taxonomy" id="1396819"/>
    <lineage>
        <taxon>Bacteria</taxon>
        <taxon>Pseudomonadati</taxon>
        <taxon>Pseudomonadota</taxon>
        <taxon>Gammaproteobacteria</taxon>
        <taxon>Nevskiales</taxon>
        <taxon>Nevskiaceae</taxon>
        <taxon>Solimonas</taxon>
    </lineage>
</organism>
<proteinExistence type="inferred from homology"/>
<reference evidence="10 11" key="1">
    <citation type="journal article" date="2014" name="Int. J. Syst. Evol. Microbiol.">
        <title>Solimonas terrae sp. nov., isolated from soil.</title>
        <authorList>
            <person name="Kim S.J."/>
            <person name="Moon J.Y."/>
            <person name="Weon H.Y."/>
            <person name="Ahn J.H."/>
            <person name="Chen W.M."/>
            <person name="Kwon S.W."/>
        </authorList>
    </citation>
    <scope>NUCLEOTIDE SEQUENCE [LARGE SCALE GENOMIC DNA]</scope>
    <source>
        <strain evidence="10 11">KIS83-12</strain>
    </source>
</reference>
<dbReference type="GO" id="GO:0004497">
    <property type="term" value="F:monooxygenase activity"/>
    <property type="evidence" value="ECO:0007669"/>
    <property type="project" value="UniProtKB-KW"/>
</dbReference>
<evidence type="ECO:0000256" key="4">
    <source>
        <dbReference type="ARBA" id="ARBA00022723"/>
    </source>
</evidence>
<evidence type="ECO:0000313" key="11">
    <source>
        <dbReference type="Proteomes" id="UP000472676"/>
    </source>
</evidence>
<evidence type="ECO:0000256" key="6">
    <source>
        <dbReference type="ARBA" id="ARBA00023004"/>
    </source>
</evidence>
<protein>
    <submittedName>
        <fullName evidence="10">Cytochrome P450</fullName>
    </submittedName>
</protein>
<comment type="similarity">
    <text evidence="2 9">Belongs to the cytochrome P450 family.</text>
</comment>
<dbReference type="Proteomes" id="UP000472676">
    <property type="component" value="Unassembled WGS sequence"/>
</dbReference>
<dbReference type="PRINTS" id="PR00465">
    <property type="entry name" value="EP450IV"/>
</dbReference>
<keyword evidence="3 8" id="KW-0349">Heme</keyword>
<dbReference type="PROSITE" id="PS00086">
    <property type="entry name" value="CYTOCHROME_P450"/>
    <property type="match status" value="1"/>
</dbReference>
<accession>A0A6M2BPY9</accession>
<feature type="binding site" description="axial binding residue" evidence="8">
    <location>
        <position position="384"/>
    </location>
    <ligand>
        <name>heme</name>
        <dbReference type="ChEBI" id="CHEBI:30413"/>
    </ligand>
    <ligandPart>
        <name>Fe</name>
        <dbReference type="ChEBI" id="CHEBI:18248"/>
    </ligandPart>
</feature>
<dbReference type="PANTHER" id="PTHR24286:SF24">
    <property type="entry name" value="LANOSTEROL 14-ALPHA DEMETHYLASE"/>
    <property type="match status" value="1"/>
</dbReference>
<keyword evidence="11" id="KW-1185">Reference proteome</keyword>
<name>A0A6M2BPY9_9GAMM</name>
<dbReference type="AlphaFoldDB" id="A0A6M2BPY9"/>
<dbReference type="InterPro" id="IPR002403">
    <property type="entry name" value="Cyt_P450_E_grp-IV"/>
</dbReference>
<evidence type="ECO:0000256" key="2">
    <source>
        <dbReference type="ARBA" id="ARBA00010617"/>
    </source>
</evidence>
<keyword evidence="7 9" id="KW-0503">Monooxygenase</keyword>
<comment type="cofactor">
    <cofactor evidence="1 8">
        <name>heme</name>
        <dbReference type="ChEBI" id="CHEBI:30413"/>
    </cofactor>
</comment>
<dbReference type="GO" id="GO:0020037">
    <property type="term" value="F:heme binding"/>
    <property type="evidence" value="ECO:0007669"/>
    <property type="project" value="InterPro"/>
</dbReference>
<dbReference type="EMBL" id="JAAMOW010000002">
    <property type="protein sequence ID" value="NGY04281.1"/>
    <property type="molecule type" value="Genomic_DNA"/>
</dbReference>
<evidence type="ECO:0000256" key="9">
    <source>
        <dbReference type="RuleBase" id="RU000461"/>
    </source>
</evidence>
<dbReference type="GO" id="GO:0016705">
    <property type="term" value="F:oxidoreductase activity, acting on paired donors, with incorporation or reduction of molecular oxygen"/>
    <property type="evidence" value="ECO:0007669"/>
    <property type="project" value="InterPro"/>
</dbReference>
<evidence type="ECO:0000256" key="7">
    <source>
        <dbReference type="ARBA" id="ARBA00023033"/>
    </source>
</evidence>
<dbReference type="GO" id="GO:0016125">
    <property type="term" value="P:sterol metabolic process"/>
    <property type="evidence" value="ECO:0007669"/>
    <property type="project" value="TreeGrafter"/>
</dbReference>
<keyword evidence="5 9" id="KW-0560">Oxidoreductase</keyword>
<dbReference type="InterPro" id="IPR036396">
    <property type="entry name" value="Cyt_P450_sf"/>
</dbReference>
<keyword evidence="4 8" id="KW-0479">Metal-binding</keyword>
<dbReference type="PANTHER" id="PTHR24286">
    <property type="entry name" value="CYTOCHROME P450 26"/>
    <property type="match status" value="1"/>
</dbReference>
<dbReference type="InterPro" id="IPR001128">
    <property type="entry name" value="Cyt_P450"/>
</dbReference>
<keyword evidence="6 8" id="KW-0408">Iron</keyword>
<comment type="caution">
    <text evidence="10">The sequence shown here is derived from an EMBL/GenBank/DDBJ whole genome shotgun (WGS) entry which is preliminary data.</text>
</comment>
<dbReference type="SUPFAM" id="SSF48264">
    <property type="entry name" value="Cytochrome P450"/>
    <property type="match status" value="1"/>
</dbReference>
<dbReference type="PRINTS" id="PR00385">
    <property type="entry name" value="P450"/>
</dbReference>
<dbReference type="Pfam" id="PF00067">
    <property type="entry name" value="p450"/>
    <property type="match status" value="1"/>
</dbReference>